<dbReference type="KEGG" id="bcom:BAUCODRAFT_39686"/>
<accession>M2MXZ3</accession>
<dbReference type="GO" id="GO:0006888">
    <property type="term" value="P:endoplasmic reticulum to Golgi vesicle-mediated transport"/>
    <property type="evidence" value="ECO:0007669"/>
    <property type="project" value="TreeGrafter"/>
</dbReference>
<dbReference type="GeneID" id="19113855"/>
<dbReference type="Gene3D" id="1.10.357.150">
    <property type="match status" value="1"/>
</dbReference>
<dbReference type="RefSeq" id="XP_007681437.1">
    <property type="nucleotide sequence ID" value="XM_007683247.1"/>
</dbReference>
<dbReference type="AlphaFoldDB" id="M2MXZ3"/>
<dbReference type="STRING" id="717646.M2MXZ3"/>
<dbReference type="PANTHER" id="PTHR12205:SF0">
    <property type="entry name" value="CENTROMERE_KINETOCHORE PROTEIN ZW10 HOMOLOG"/>
    <property type="match status" value="1"/>
</dbReference>
<dbReference type="PANTHER" id="PTHR12205">
    <property type="entry name" value="CENTROMERE/KINETOCHORE PROTEIN ZW10"/>
    <property type="match status" value="1"/>
</dbReference>
<protein>
    <recommendedName>
        <fullName evidence="3">ZW10 C-terminal helical domain-containing protein</fullName>
    </recommendedName>
</protein>
<feature type="compositionally biased region" description="Basic and acidic residues" evidence="2">
    <location>
        <begin position="416"/>
        <end position="426"/>
    </location>
</feature>
<dbReference type="eggNOG" id="KOG2163">
    <property type="taxonomic scope" value="Eukaryota"/>
</dbReference>
<dbReference type="Pfam" id="PF22766">
    <property type="entry name" value="ZW10_C2"/>
    <property type="match status" value="1"/>
</dbReference>
<dbReference type="GO" id="GO:0005737">
    <property type="term" value="C:cytoplasm"/>
    <property type="evidence" value="ECO:0007669"/>
    <property type="project" value="GOC"/>
</dbReference>
<feature type="region of interest" description="Disordered" evidence="2">
    <location>
        <begin position="416"/>
        <end position="533"/>
    </location>
</feature>
<proteinExistence type="predicted"/>
<dbReference type="EMBL" id="KB445564">
    <property type="protein sequence ID" value="EMC91504.1"/>
    <property type="molecule type" value="Genomic_DNA"/>
</dbReference>
<dbReference type="OMA" id="REVQYSQ"/>
<feature type="domain" description="ZW10 C-terminal helical" evidence="3">
    <location>
        <begin position="687"/>
        <end position="834"/>
    </location>
</feature>
<sequence>MAADALATAVLQHAEHGTFPQDEAIISAQLNSDTLSGLLHELIQARTNAQDDLRTLSKDTAPDIDTWITRAKDLQADIQRSRETARQIVAEHEAGRELRAKAEDTRRKVQLLEKEVTFEETLAGTLEHIRQANGLLDDVREEAVRGDVKKALEYLEEAESSIAGLEPLGDTKAYGLLQHRAKQLKESSRETATECWNALVHVDAEQRSLRIQNHGLDANIPGAAVPEISIDVVVLAAKGLGVFDALLQKLSKDVERIIIRPRLIIHDEEQIARVRVKDEELSLFIKQDDMSSVALFDDLQTVIDFLAARLPQEVALPLSAILIPSMTAQLEEHWLELAVPLDVADMSAFQDLLHCVGRLADRIEGHGWHGSKALRDWVHNAPRMWLMKRREAVLGGVRNLVFTGLRETKVVERIETQTLSKEDHEAFGGSASAEGNDEWDDAWEETEEEAKPAEHEAKPGITPAEDDDGSAWDTEDLDEEAKSGSNRVGEDSDAWGWGDDEQQPTQARNMTPKAPPASAQKVNGDPPPEPSERQITLREHLTVTAIPDSLLSILKDIISDAQTLAGPTYTSSPIAPAATGLYTLPTLALAIYRATAPTAYAKLPTGNLLIYNDAIHLASSLRDWQASQPPASRLRLDADVKNLETFAKRAYGSEMESQRVVLRDLLDGAQGFSNCTKPPFKQECESAVEQTVDRLREVHRQWKGILSDGALLQSLGSLLAAVTSKAITEIEDLGDIGEEDSHQLRRLMDTISTAKDIFVQQREGGEFADMTFIYCPNWLKFQYLAEILESSLADIKYLWKDGELSLEFEAEEVVELIEGLFAESDVRRRTITEIRRSIRR</sequence>
<keyword evidence="5" id="KW-1185">Reference proteome</keyword>
<evidence type="ECO:0000313" key="4">
    <source>
        <dbReference type="EMBL" id="EMC91504.1"/>
    </source>
</evidence>
<gene>
    <name evidence="4" type="ORF">BAUCODRAFT_39686</name>
</gene>
<evidence type="ECO:0000256" key="2">
    <source>
        <dbReference type="SAM" id="MobiDB-lite"/>
    </source>
</evidence>
<feature type="coiled-coil region" evidence="1">
    <location>
        <begin position="39"/>
        <end position="115"/>
    </location>
</feature>
<organism evidence="4 5">
    <name type="scientific">Baudoinia panamericana (strain UAMH 10762)</name>
    <name type="common">Angels' share fungus</name>
    <name type="synonym">Baudoinia compniacensis (strain UAMH 10762)</name>
    <dbReference type="NCBI Taxonomy" id="717646"/>
    <lineage>
        <taxon>Eukaryota</taxon>
        <taxon>Fungi</taxon>
        <taxon>Dikarya</taxon>
        <taxon>Ascomycota</taxon>
        <taxon>Pezizomycotina</taxon>
        <taxon>Dothideomycetes</taxon>
        <taxon>Dothideomycetidae</taxon>
        <taxon>Mycosphaerellales</taxon>
        <taxon>Teratosphaeriaceae</taxon>
        <taxon>Baudoinia</taxon>
    </lineage>
</organism>
<dbReference type="InterPro" id="IPR055148">
    <property type="entry name" value="ZW10_C_2"/>
</dbReference>
<keyword evidence="1" id="KW-0175">Coiled coil</keyword>
<feature type="compositionally biased region" description="Acidic residues" evidence="2">
    <location>
        <begin position="435"/>
        <end position="448"/>
    </location>
</feature>
<feature type="compositionally biased region" description="Acidic residues" evidence="2">
    <location>
        <begin position="464"/>
        <end position="479"/>
    </location>
</feature>
<evidence type="ECO:0000256" key="1">
    <source>
        <dbReference type="SAM" id="Coils"/>
    </source>
</evidence>
<feature type="compositionally biased region" description="Basic and acidic residues" evidence="2">
    <location>
        <begin position="449"/>
        <end position="458"/>
    </location>
</feature>
<dbReference type="GO" id="GO:1990423">
    <property type="term" value="C:RZZ complex"/>
    <property type="evidence" value="ECO:0007669"/>
    <property type="project" value="TreeGrafter"/>
</dbReference>
<reference evidence="4 5" key="1">
    <citation type="journal article" date="2012" name="PLoS Pathog.">
        <title>Diverse lifestyles and strategies of plant pathogenesis encoded in the genomes of eighteen Dothideomycetes fungi.</title>
        <authorList>
            <person name="Ohm R.A."/>
            <person name="Feau N."/>
            <person name="Henrissat B."/>
            <person name="Schoch C.L."/>
            <person name="Horwitz B.A."/>
            <person name="Barry K.W."/>
            <person name="Condon B.J."/>
            <person name="Copeland A.C."/>
            <person name="Dhillon B."/>
            <person name="Glaser F."/>
            <person name="Hesse C.N."/>
            <person name="Kosti I."/>
            <person name="LaButti K."/>
            <person name="Lindquist E.A."/>
            <person name="Lucas S."/>
            <person name="Salamov A.A."/>
            <person name="Bradshaw R.E."/>
            <person name="Ciuffetti L."/>
            <person name="Hamelin R.C."/>
            <person name="Kema G.H.J."/>
            <person name="Lawrence C."/>
            <person name="Scott J.A."/>
            <person name="Spatafora J.W."/>
            <person name="Turgeon B.G."/>
            <person name="de Wit P.J.G.M."/>
            <person name="Zhong S."/>
            <person name="Goodwin S.B."/>
            <person name="Grigoriev I.V."/>
        </authorList>
    </citation>
    <scope>NUCLEOTIDE SEQUENCE [LARGE SCALE GENOMIC DNA]</scope>
    <source>
        <strain evidence="4 5">UAMH 10762</strain>
    </source>
</reference>
<name>M2MXZ3_BAUPA</name>
<evidence type="ECO:0000259" key="3">
    <source>
        <dbReference type="Pfam" id="PF22766"/>
    </source>
</evidence>
<dbReference type="GO" id="GO:0007094">
    <property type="term" value="P:mitotic spindle assembly checkpoint signaling"/>
    <property type="evidence" value="ECO:0007669"/>
    <property type="project" value="TreeGrafter"/>
</dbReference>
<evidence type="ECO:0000313" key="5">
    <source>
        <dbReference type="Proteomes" id="UP000011761"/>
    </source>
</evidence>
<dbReference type="OrthoDB" id="534815at2759"/>
<dbReference type="InterPro" id="IPR046362">
    <property type="entry name" value="Zw10/DSL1_C_sf"/>
</dbReference>
<dbReference type="Proteomes" id="UP000011761">
    <property type="component" value="Unassembled WGS sequence"/>
</dbReference>
<dbReference type="HOGENOM" id="CLU_006571_0_0_1"/>